<gene>
    <name evidence="7" type="ORF">DFH08DRAFT_776500</name>
</gene>
<comment type="subcellular location">
    <subcellularLocation>
        <location evidence="1">Membrane</location>
        <topology evidence="1">Single-pass type II membrane protein</topology>
    </subcellularLocation>
</comment>
<organism evidence="7 8">
    <name type="scientific">Mycena albidolilacea</name>
    <dbReference type="NCBI Taxonomy" id="1033008"/>
    <lineage>
        <taxon>Eukaryota</taxon>
        <taxon>Fungi</taxon>
        <taxon>Dikarya</taxon>
        <taxon>Basidiomycota</taxon>
        <taxon>Agaricomycotina</taxon>
        <taxon>Agaricomycetes</taxon>
        <taxon>Agaricomycetidae</taxon>
        <taxon>Agaricales</taxon>
        <taxon>Marasmiineae</taxon>
        <taxon>Mycenaceae</taxon>
        <taxon>Mycena</taxon>
    </lineage>
</organism>
<dbReference type="Pfam" id="PF13896">
    <property type="entry name" value="Glyco_transf_49"/>
    <property type="match status" value="2"/>
</dbReference>
<evidence type="ECO:0000256" key="6">
    <source>
        <dbReference type="ARBA" id="ARBA00023180"/>
    </source>
</evidence>
<dbReference type="PANTHER" id="PTHR12270">
    <property type="entry name" value="GLYCOSYLTRANSFERASE-RELATED"/>
    <property type="match status" value="1"/>
</dbReference>
<keyword evidence="2" id="KW-0812">Transmembrane</keyword>
<sequence>MVFLRVFRFLLTLYLFAAVLYTTECFLLSPFRSGLSFVVSRRAPRLALWSTSSFNSLLPKRSSQDPYSVSDSAALLEGSSDVIHWPSSAYALQNGLGHEKPVAMSEDLFLSKAFAGAMRPSKIVPFFYRATGVFDKEDITITTLVTSNRFQVFAGLVERYPGPISVTIHVNNGTDDVHELLDSLHMLYLSSPKMASNVDVHLVIDAFDRQFNTWRNIARFFARTDFVMMLDIDFSPCTDFRAALRASPAAMAQLRTGAAAFVVPAFEYPKHTDGIDEARFPRSKAALVALVRAGKLGMFHASWGPGHGATDYDRYYAAPPGEMYKVTAYQSAYEPYVIFKKDGPPWCDERFVGYGGNKAACLFEMYLSGISYYVLADHFLIHQNHLYEESARRTERKYNHKIYSNFKEEACLRYLKYFRDTRMLNTTRGSNVQGECKKIRSIARIAAQFTDGA</sequence>
<proteinExistence type="predicted"/>
<keyword evidence="5" id="KW-0472">Membrane</keyword>
<dbReference type="GO" id="GO:0015020">
    <property type="term" value="F:glucuronosyltransferase activity"/>
    <property type="evidence" value="ECO:0007669"/>
    <property type="project" value="TreeGrafter"/>
</dbReference>
<evidence type="ECO:0000313" key="8">
    <source>
        <dbReference type="Proteomes" id="UP001218218"/>
    </source>
</evidence>
<keyword evidence="6" id="KW-0325">Glycoprotein</keyword>
<evidence type="ECO:0000313" key="7">
    <source>
        <dbReference type="EMBL" id="KAJ7350446.1"/>
    </source>
</evidence>
<dbReference type="PANTHER" id="PTHR12270:SF25">
    <property type="entry name" value="GLYCOSYLTRANSFERASE-LIKE PROTEIN LARGE"/>
    <property type="match status" value="1"/>
</dbReference>
<keyword evidence="4" id="KW-1133">Transmembrane helix</keyword>
<evidence type="ECO:0000256" key="3">
    <source>
        <dbReference type="ARBA" id="ARBA00022968"/>
    </source>
</evidence>
<dbReference type="GO" id="GO:0035269">
    <property type="term" value="P:protein O-linked glycosylation via mannose"/>
    <property type="evidence" value="ECO:0007669"/>
    <property type="project" value="TreeGrafter"/>
</dbReference>
<evidence type="ECO:0000256" key="2">
    <source>
        <dbReference type="ARBA" id="ARBA00022692"/>
    </source>
</evidence>
<dbReference type="EMBL" id="JARIHO010000014">
    <property type="protein sequence ID" value="KAJ7350446.1"/>
    <property type="molecule type" value="Genomic_DNA"/>
</dbReference>
<evidence type="ECO:0000256" key="5">
    <source>
        <dbReference type="ARBA" id="ARBA00023136"/>
    </source>
</evidence>
<keyword evidence="8" id="KW-1185">Reference proteome</keyword>
<name>A0AAD7A6X9_9AGAR</name>
<dbReference type="AlphaFoldDB" id="A0AAD7A6X9"/>
<accession>A0AAD7A6X9</accession>
<evidence type="ECO:0000256" key="4">
    <source>
        <dbReference type="ARBA" id="ARBA00022989"/>
    </source>
</evidence>
<protein>
    <submittedName>
        <fullName evidence="7">Glycosyltransferase family 49 protein</fullName>
    </submittedName>
</protein>
<evidence type="ECO:0000256" key="1">
    <source>
        <dbReference type="ARBA" id="ARBA00004606"/>
    </source>
</evidence>
<dbReference type="GO" id="GO:0042285">
    <property type="term" value="F:xylosyltransferase activity"/>
    <property type="evidence" value="ECO:0007669"/>
    <property type="project" value="TreeGrafter"/>
</dbReference>
<comment type="caution">
    <text evidence="7">The sequence shown here is derived from an EMBL/GenBank/DDBJ whole genome shotgun (WGS) entry which is preliminary data.</text>
</comment>
<dbReference type="Proteomes" id="UP001218218">
    <property type="component" value="Unassembled WGS sequence"/>
</dbReference>
<dbReference type="GO" id="GO:0016020">
    <property type="term" value="C:membrane"/>
    <property type="evidence" value="ECO:0007669"/>
    <property type="project" value="UniProtKB-SubCell"/>
</dbReference>
<keyword evidence="3" id="KW-0735">Signal-anchor</keyword>
<reference evidence="7" key="1">
    <citation type="submission" date="2023-03" db="EMBL/GenBank/DDBJ databases">
        <title>Massive genome expansion in bonnet fungi (Mycena s.s.) driven by repeated elements and novel gene families across ecological guilds.</title>
        <authorList>
            <consortium name="Lawrence Berkeley National Laboratory"/>
            <person name="Harder C.B."/>
            <person name="Miyauchi S."/>
            <person name="Viragh M."/>
            <person name="Kuo A."/>
            <person name="Thoen E."/>
            <person name="Andreopoulos B."/>
            <person name="Lu D."/>
            <person name="Skrede I."/>
            <person name="Drula E."/>
            <person name="Henrissat B."/>
            <person name="Morin E."/>
            <person name="Kohler A."/>
            <person name="Barry K."/>
            <person name="LaButti K."/>
            <person name="Morin E."/>
            <person name="Salamov A."/>
            <person name="Lipzen A."/>
            <person name="Mereny Z."/>
            <person name="Hegedus B."/>
            <person name="Baldrian P."/>
            <person name="Stursova M."/>
            <person name="Weitz H."/>
            <person name="Taylor A."/>
            <person name="Grigoriev I.V."/>
            <person name="Nagy L.G."/>
            <person name="Martin F."/>
            <person name="Kauserud H."/>
        </authorList>
    </citation>
    <scope>NUCLEOTIDE SEQUENCE</scope>
    <source>
        <strain evidence="7">CBHHK002</strain>
    </source>
</reference>
<dbReference type="InterPro" id="IPR051292">
    <property type="entry name" value="Xyl/GlcA_transferase"/>
</dbReference>